<comment type="caution">
    <text evidence="3">The sequence shown here is derived from an EMBL/GenBank/DDBJ whole genome shotgun (WGS) entry which is preliminary data.</text>
</comment>
<sequence>MAKHKDTHARSITKAISYRVCASIATMLIVFFFTRKIILSISVGMVEAVAKMACYYLHERVWSFINFGKKVHPLSSLPVNKPLTEEDMEEVKKKLRDLGYLDED</sequence>
<feature type="domain" description="DUF2061" evidence="2">
    <location>
        <begin position="12"/>
        <end position="63"/>
    </location>
</feature>
<keyword evidence="1" id="KW-1133">Transmembrane helix</keyword>
<reference evidence="3" key="1">
    <citation type="journal article" date="2014" name="Front. Microbiol.">
        <title>High frequency of phylogenetically diverse reductive dehalogenase-homologous genes in deep subseafloor sedimentary metagenomes.</title>
        <authorList>
            <person name="Kawai M."/>
            <person name="Futagami T."/>
            <person name="Toyoda A."/>
            <person name="Takaki Y."/>
            <person name="Nishi S."/>
            <person name="Hori S."/>
            <person name="Arai W."/>
            <person name="Tsubouchi T."/>
            <person name="Morono Y."/>
            <person name="Uchiyama I."/>
            <person name="Ito T."/>
            <person name="Fujiyama A."/>
            <person name="Inagaki F."/>
            <person name="Takami H."/>
        </authorList>
    </citation>
    <scope>NUCLEOTIDE SEQUENCE</scope>
    <source>
        <strain evidence="3">Expedition CK06-06</strain>
    </source>
</reference>
<evidence type="ECO:0000256" key="1">
    <source>
        <dbReference type="SAM" id="Phobius"/>
    </source>
</evidence>
<keyword evidence="1" id="KW-0812">Transmembrane</keyword>
<dbReference type="AlphaFoldDB" id="X1H0Q2"/>
<keyword evidence="1" id="KW-0472">Membrane</keyword>
<feature type="transmembrane region" description="Helical" evidence="1">
    <location>
        <begin position="12"/>
        <end position="31"/>
    </location>
</feature>
<evidence type="ECO:0000313" key="3">
    <source>
        <dbReference type="EMBL" id="GAH47439.1"/>
    </source>
</evidence>
<evidence type="ECO:0000259" key="2">
    <source>
        <dbReference type="Pfam" id="PF09834"/>
    </source>
</evidence>
<accession>X1H0Q2</accession>
<name>X1H0Q2_9ZZZZ</name>
<organism evidence="3">
    <name type="scientific">marine sediment metagenome</name>
    <dbReference type="NCBI Taxonomy" id="412755"/>
    <lineage>
        <taxon>unclassified sequences</taxon>
        <taxon>metagenomes</taxon>
        <taxon>ecological metagenomes</taxon>
    </lineage>
</organism>
<gene>
    <name evidence="3" type="ORF">S03H2_12845</name>
</gene>
<dbReference type="EMBL" id="BARU01006531">
    <property type="protein sequence ID" value="GAH47439.1"/>
    <property type="molecule type" value="Genomic_DNA"/>
</dbReference>
<dbReference type="InterPro" id="IPR018638">
    <property type="entry name" value="DUF2061_membrane"/>
</dbReference>
<protein>
    <recommendedName>
        <fullName evidence="2">DUF2061 domain-containing protein</fullName>
    </recommendedName>
</protein>
<proteinExistence type="predicted"/>
<dbReference type="Pfam" id="PF09834">
    <property type="entry name" value="DUF2061"/>
    <property type="match status" value="1"/>
</dbReference>